<dbReference type="Proteomes" id="UP000762676">
    <property type="component" value="Unassembled WGS sequence"/>
</dbReference>
<name>A0AAV4EJH7_9GAST</name>
<evidence type="ECO:0000313" key="2">
    <source>
        <dbReference type="EMBL" id="GFR60935.1"/>
    </source>
</evidence>
<accession>A0AAV4EJH7</accession>
<gene>
    <name evidence="2" type="ORF">ElyMa_003544400</name>
</gene>
<evidence type="ECO:0000313" key="3">
    <source>
        <dbReference type="Proteomes" id="UP000762676"/>
    </source>
</evidence>
<feature type="region of interest" description="Disordered" evidence="1">
    <location>
        <begin position="1"/>
        <end position="23"/>
    </location>
</feature>
<feature type="region of interest" description="Disordered" evidence="1">
    <location>
        <begin position="65"/>
        <end position="86"/>
    </location>
</feature>
<feature type="compositionally biased region" description="Polar residues" evidence="1">
    <location>
        <begin position="72"/>
        <end position="86"/>
    </location>
</feature>
<comment type="caution">
    <text evidence="2">The sequence shown here is derived from an EMBL/GenBank/DDBJ whole genome shotgun (WGS) entry which is preliminary data.</text>
</comment>
<dbReference type="AlphaFoldDB" id="A0AAV4EJH7"/>
<organism evidence="2 3">
    <name type="scientific">Elysia marginata</name>
    <dbReference type="NCBI Taxonomy" id="1093978"/>
    <lineage>
        <taxon>Eukaryota</taxon>
        <taxon>Metazoa</taxon>
        <taxon>Spiralia</taxon>
        <taxon>Lophotrochozoa</taxon>
        <taxon>Mollusca</taxon>
        <taxon>Gastropoda</taxon>
        <taxon>Heterobranchia</taxon>
        <taxon>Euthyneura</taxon>
        <taxon>Panpulmonata</taxon>
        <taxon>Sacoglossa</taxon>
        <taxon>Placobranchoidea</taxon>
        <taxon>Plakobranchidae</taxon>
        <taxon>Elysia</taxon>
    </lineage>
</organism>
<dbReference type="EMBL" id="BMAT01007256">
    <property type="protein sequence ID" value="GFR60935.1"/>
    <property type="molecule type" value="Genomic_DNA"/>
</dbReference>
<protein>
    <submittedName>
        <fullName evidence="2">Uncharacterized protein</fullName>
    </submittedName>
</protein>
<proteinExistence type="predicted"/>
<evidence type="ECO:0000256" key="1">
    <source>
        <dbReference type="SAM" id="MobiDB-lite"/>
    </source>
</evidence>
<sequence length="86" mass="9580">MQSESPARAEEAPRRRHTRRWSGQISPVLGTLVAWSTEQSRPGLTPSGHYVIRHDYETITGLPGPCHLPSHSHPSYSFSETVGETE</sequence>
<keyword evidence="3" id="KW-1185">Reference proteome</keyword>
<reference evidence="2 3" key="1">
    <citation type="journal article" date="2021" name="Elife">
        <title>Chloroplast acquisition without the gene transfer in kleptoplastic sea slugs, Plakobranchus ocellatus.</title>
        <authorList>
            <person name="Maeda T."/>
            <person name="Takahashi S."/>
            <person name="Yoshida T."/>
            <person name="Shimamura S."/>
            <person name="Takaki Y."/>
            <person name="Nagai Y."/>
            <person name="Toyoda A."/>
            <person name="Suzuki Y."/>
            <person name="Arimoto A."/>
            <person name="Ishii H."/>
            <person name="Satoh N."/>
            <person name="Nishiyama T."/>
            <person name="Hasebe M."/>
            <person name="Maruyama T."/>
            <person name="Minagawa J."/>
            <person name="Obokata J."/>
            <person name="Shigenobu S."/>
        </authorList>
    </citation>
    <scope>NUCLEOTIDE SEQUENCE [LARGE SCALE GENOMIC DNA]</scope>
</reference>